<organism evidence="2 3">
    <name type="scientific">Blastococcus goldschmidtiae</name>
    <dbReference type="NCBI Taxonomy" id="3075546"/>
    <lineage>
        <taxon>Bacteria</taxon>
        <taxon>Bacillati</taxon>
        <taxon>Actinomycetota</taxon>
        <taxon>Actinomycetes</taxon>
        <taxon>Geodermatophilales</taxon>
        <taxon>Geodermatophilaceae</taxon>
        <taxon>Blastococcus</taxon>
    </lineage>
</organism>
<dbReference type="EMBL" id="JAVREI010000004">
    <property type="protein sequence ID" value="MDT0276000.1"/>
    <property type="molecule type" value="Genomic_DNA"/>
</dbReference>
<evidence type="ECO:0008006" key="4">
    <source>
        <dbReference type="Google" id="ProtNLM"/>
    </source>
</evidence>
<comment type="caution">
    <text evidence="2">The sequence shown here is derived from an EMBL/GenBank/DDBJ whole genome shotgun (WGS) entry which is preliminary data.</text>
</comment>
<gene>
    <name evidence="2" type="ORF">RM425_08815</name>
</gene>
<dbReference type="RefSeq" id="WP_311344822.1">
    <property type="nucleotide sequence ID" value="NZ_JAVREI010000004.1"/>
</dbReference>
<protein>
    <recommendedName>
        <fullName evidence="4">DUF916 domain-containing protein</fullName>
    </recommendedName>
</protein>
<dbReference type="Proteomes" id="UP001183222">
    <property type="component" value="Unassembled WGS sequence"/>
</dbReference>
<proteinExistence type="predicted"/>
<keyword evidence="3" id="KW-1185">Reference proteome</keyword>
<feature type="transmembrane region" description="Helical" evidence="1">
    <location>
        <begin position="299"/>
        <end position="320"/>
    </location>
</feature>
<evidence type="ECO:0000313" key="3">
    <source>
        <dbReference type="Proteomes" id="UP001183222"/>
    </source>
</evidence>
<evidence type="ECO:0000313" key="2">
    <source>
        <dbReference type="EMBL" id="MDT0276000.1"/>
    </source>
</evidence>
<name>A0ABU2K743_9ACTN</name>
<keyword evidence="1" id="KW-0472">Membrane</keyword>
<reference evidence="3" key="1">
    <citation type="submission" date="2023-07" db="EMBL/GenBank/DDBJ databases">
        <title>30 novel species of actinomycetes from the DSMZ collection.</title>
        <authorList>
            <person name="Nouioui I."/>
        </authorList>
    </citation>
    <scope>NUCLEOTIDE SEQUENCE [LARGE SCALE GENOMIC DNA]</scope>
    <source>
        <strain evidence="3">DSM 46792</strain>
    </source>
</reference>
<accession>A0ABU2K743</accession>
<keyword evidence="1" id="KW-1133">Transmembrane helix</keyword>
<evidence type="ECO:0000256" key="1">
    <source>
        <dbReference type="SAM" id="Phobius"/>
    </source>
</evidence>
<sequence length="327" mass="33022">MGAPSAHAAPAATVVLDPGGSLGLRLHATENVGPVNVAAIESVAPSPVAVSYGGSVTIDLPDLVDGVPTQALLELYPSQEAAAPTRVYDSASAVPADQIAMTDLGAGQYRIDLPVDDGVNGPLGLVWLKPLESSAGHVTGGTADGRDIFGYWLQFSSGGPAAVTLSPQLVLSHWLDAPAVRAGEGLDVTLPATSGWSAHGFTSLAGGAFTMHAVNDVGHHTGTSIPLTPVVSADARTASLSVPTGTPAGRYEVRVVLGAGTDRVLAETFVRLEILGAVNPGLVSETSWTEDEPAAAVRWPLVGLGVGMVLAAGTVGAVVVRSRRTAG</sequence>
<keyword evidence="1" id="KW-0812">Transmembrane</keyword>